<dbReference type="InterPro" id="IPR050101">
    <property type="entry name" value="CinA"/>
</dbReference>
<dbReference type="Proteomes" id="UP001617669">
    <property type="component" value="Unassembled WGS sequence"/>
</dbReference>
<dbReference type="PANTHER" id="PTHR13939">
    <property type="entry name" value="NICOTINAMIDE-NUCLEOTIDE AMIDOHYDROLASE PNCC"/>
    <property type="match status" value="1"/>
</dbReference>
<dbReference type="Pfam" id="PF00994">
    <property type="entry name" value="MoCF_biosynth"/>
    <property type="match status" value="1"/>
</dbReference>
<dbReference type="SMART" id="SM00852">
    <property type="entry name" value="MoCF_biosynth"/>
    <property type="match status" value="1"/>
</dbReference>
<accession>A0ABW8GLB5</accession>
<organism evidence="2 3">
    <name type="scientific">Methylobacillus methanolivorans</name>
    <dbReference type="NCBI Taxonomy" id="1848927"/>
    <lineage>
        <taxon>Bacteria</taxon>
        <taxon>Pseudomonadati</taxon>
        <taxon>Pseudomonadota</taxon>
        <taxon>Betaproteobacteria</taxon>
        <taxon>Nitrosomonadales</taxon>
        <taxon>Methylophilaceae</taxon>
        <taxon>Methylobacillus</taxon>
    </lineage>
</organism>
<evidence type="ECO:0000259" key="1">
    <source>
        <dbReference type="SMART" id="SM00852"/>
    </source>
</evidence>
<feature type="domain" description="MoaB/Mog" evidence="1">
    <location>
        <begin position="9"/>
        <end position="169"/>
    </location>
</feature>
<proteinExistence type="predicted"/>
<evidence type="ECO:0000313" key="2">
    <source>
        <dbReference type="EMBL" id="MFJ5446177.1"/>
    </source>
</evidence>
<evidence type="ECO:0000313" key="3">
    <source>
        <dbReference type="Proteomes" id="UP001617669"/>
    </source>
</evidence>
<dbReference type="EMBL" id="JBIWXY010000001">
    <property type="protein sequence ID" value="MFJ5446177.1"/>
    <property type="molecule type" value="Genomic_DNA"/>
</dbReference>
<dbReference type="Gene3D" id="3.40.980.10">
    <property type="entry name" value="MoaB/Mog-like domain"/>
    <property type="match status" value="1"/>
</dbReference>
<keyword evidence="3" id="KW-1185">Reference proteome</keyword>
<dbReference type="InterPro" id="IPR001453">
    <property type="entry name" value="MoaB/Mog_dom"/>
</dbReference>
<protein>
    <submittedName>
        <fullName evidence="2">Competence/damage-inducible protein A</fullName>
    </submittedName>
</protein>
<comment type="caution">
    <text evidence="2">The sequence shown here is derived from an EMBL/GenBank/DDBJ whole genome shotgun (WGS) entry which is preliminary data.</text>
</comment>
<dbReference type="PANTHER" id="PTHR13939:SF0">
    <property type="entry name" value="NMN AMIDOHYDROLASE-LIKE PROTEIN YFAY"/>
    <property type="match status" value="1"/>
</dbReference>
<dbReference type="InterPro" id="IPR036425">
    <property type="entry name" value="MoaB/Mog-like_dom_sf"/>
</dbReference>
<sequence>MNHHIPRFGAIIIGDEILSGKRQDGHLSKVISLLAERGLALSWAEYLGDERAQIVATLQRTMASSDIVLCFGGIGATPDDQTRQAAAEAAGLAIARHPGAVAEIEARFGESAYPKRVLMADFPAGAALIPNPVNRVPGFSLAQHYFMPGFPEMAWPMTAWILDTHYAHLHHQQNITESSILVFDAGESQLLDLMGDITRTYPSIKLFSLPRLDTRRTIELGVKGKPEQVHTAMQHLQAALETAGYPWQTVDQA</sequence>
<gene>
    <name evidence="2" type="ORF">ACIKP9_08045</name>
</gene>
<name>A0ABW8GLB5_9PROT</name>
<dbReference type="SUPFAM" id="SSF53218">
    <property type="entry name" value="Molybdenum cofactor biosynthesis proteins"/>
    <property type="match status" value="1"/>
</dbReference>
<dbReference type="CDD" id="cd00885">
    <property type="entry name" value="cinA"/>
    <property type="match status" value="1"/>
</dbReference>
<dbReference type="RefSeq" id="WP_400881308.1">
    <property type="nucleotide sequence ID" value="NZ_JBIWXY010000001.1"/>
</dbReference>
<reference evidence="2 3" key="1">
    <citation type="submission" date="2024-11" db="EMBL/GenBank/DDBJ databases">
        <authorList>
            <person name="Kaparullina E.N."/>
            <person name="Delegan Y.A."/>
            <person name="Doronina N.V."/>
        </authorList>
    </citation>
    <scope>NUCLEOTIDE SEQUENCE [LARGE SCALE GENOMIC DNA]</scope>
    <source>
        <strain evidence="2 3">7sh_L</strain>
    </source>
</reference>